<dbReference type="AlphaFoldDB" id="A0A6L6QKN3"/>
<sequence length="198" mass="21840">MRQPNLIRYRRRDTMSNQYSAEPVAVVAPASMAESWITTGKNGHFLAFPLESTVGKNIVSKLTTAFIARLIQRHIPGSEPESDLAQAAIGMCSKHASVLSQLKLPFNPAAIVGRGASCYLKLKMDLLSALDGHQPRSRFCRAAMLPAPRHARRPCGNASSFYSVYPVSICINETLHISALVPHFFQPNFLLRDHSRLG</sequence>
<organism evidence="1 2">
    <name type="scientific">Massilia eburnea</name>
    <dbReference type="NCBI Taxonomy" id="1776165"/>
    <lineage>
        <taxon>Bacteria</taxon>
        <taxon>Pseudomonadati</taxon>
        <taxon>Pseudomonadota</taxon>
        <taxon>Betaproteobacteria</taxon>
        <taxon>Burkholderiales</taxon>
        <taxon>Oxalobacteraceae</taxon>
        <taxon>Telluria group</taxon>
        <taxon>Massilia</taxon>
    </lineage>
</organism>
<evidence type="ECO:0000313" key="1">
    <source>
        <dbReference type="EMBL" id="MTW12216.1"/>
    </source>
</evidence>
<evidence type="ECO:0000313" key="2">
    <source>
        <dbReference type="Proteomes" id="UP000472320"/>
    </source>
</evidence>
<gene>
    <name evidence="1" type="ORF">GM658_16545</name>
</gene>
<dbReference type="RefSeq" id="WP_155455157.1">
    <property type="nucleotide sequence ID" value="NZ_WNKX01000012.1"/>
</dbReference>
<name>A0A6L6QKN3_9BURK</name>
<comment type="caution">
    <text evidence="1">The sequence shown here is derived from an EMBL/GenBank/DDBJ whole genome shotgun (WGS) entry which is preliminary data.</text>
</comment>
<dbReference type="EMBL" id="WNKX01000012">
    <property type="protein sequence ID" value="MTW12216.1"/>
    <property type="molecule type" value="Genomic_DNA"/>
</dbReference>
<dbReference type="Proteomes" id="UP000472320">
    <property type="component" value="Unassembled WGS sequence"/>
</dbReference>
<accession>A0A6L6QKN3</accession>
<protein>
    <submittedName>
        <fullName evidence="1">Uncharacterized protein</fullName>
    </submittedName>
</protein>
<reference evidence="1 2" key="1">
    <citation type="submission" date="2019-11" db="EMBL/GenBank/DDBJ databases">
        <title>Type strains purchased from KCTC, JCM and DSMZ.</title>
        <authorList>
            <person name="Lu H."/>
        </authorList>
    </citation>
    <scope>NUCLEOTIDE SEQUENCE [LARGE SCALE GENOMIC DNA]</scope>
    <source>
        <strain evidence="1 2">JCM 31587</strain>
    </source>
</reference>
<keyword evidence="2" id="KW-1185">Reference proteome</keyword>
<proteinExistence type="predicted"/>